<protein>
    <submittedName>
        <fullName evidence="7">RNA polymerase sigma factor</fullName>
    </submittedName>
</protein>
<evidence type="ECO:0000313" key="7">
    <source>
        <dbReference type="EMBL" id="RWU10073.1"/>
    </source>
</evidence>
<evidence type="ECO:0000259" key="5">
    <source>
        <dbReference type="Pfam" id="PF04542"/>
    </source>
</evidence>
<dbReference type="InterPro" id="IPR013249">
    <property type="entry name" value="RNA_pol_sigma70_r4_t2"/>
</dbReference>
<evidence type="ECO:0000256" key="2">
    <source>
        <dbReference type="ARBA" id="ARBA00023015"/>
    </source>
</evidence>
<accession>A0A443Z0I8</accession>
<dbReference type="InterPro" id="IPR039425">
    <property type="entry name" value="RNA_pol_sigma-70-like"/>
</dbReference>
<dbReference type="Pfam" id="PF04542">
    <property type="entry name" value="Sigma70_r2"/>
    <property type="match status" value="1"/>
</dbReference>
<dbReference type="SUPFAM" id="SSF88946">
    <property type="entry name" value="Sigma2 domain of RNA polymerase sigma factors"/>
    <property type="match status" value="1"/>
</dbReference>
<dbReference type="GO" id="GO:0003677">
    <property type="term" value="F:DNA binding"/>
    <property type="evidence" value="ECO:0007669"/>
    <property type="project" value="InterPro"/>
</dbReference>
<dbReference type="AlphaFoldDB" id="A0A443Z0I8"/>
<dbReference type="InterPro" id="IPR007627">
    <property type="entry name" value="RNA_pol_sigma70_r2"/>
</dbReference>
<organism evidence="7 8">
    <name type="scientific">Pedobacter chitinilyticus</name>
    <dbReference type="NCBI Taxonomy" id="2233776"/>
    <lineage>
        <taxon>Bacteria</taxon>
        <taxon>Pseudomonadati</taxon>
        <taxon>Bacteroidota</taxon>
        <taxon>Sphingobacteriia</taxon>
        <taxon>Sphingobacteriales</taxon>
        <taxon>Sphingobacteriaceae</taxon>
        <taxon>Pedobacter</taxon>
    </lineage>
</organism>
<dbReference type="InterPro" id="IPR036388">
    <property type="entry name" value="WH-like_DNA-bd_sf"/>
</dbReference>
<evidence type="ECO:0000256" key="4">
    <source>
        <dbReference type="ARBA" id="ARBA00023163"/>
    </source>
</evidence>
<gene>
    <name evidence="7" type="ORF">DPV69_01645</name>
</gene>
<keyword evidence="4" id="KW-0804">Transcription</keyword>
<dbReference type="InterPro" id="IPR014284">
    <property type="entry name" value="RNA_pol_sigma-70_dom"/>
</dbReference>
<dbReference type="PANTHER" id="PTHR43133:SF46">
    <property type="entry name" value="RNA POLYMERASE SIGMA-70 FACTOR ECF SUBFAMILY"/>
    <property type="match status" value="1"/>
</dbReference>
<keyword evidence="2" id="KW-0805">Transcription regulation</keyword>
<proteinExistence type="inferred from homology"/>
<dbReference type="PANTHER" id="PTHR43133">
    <property type="entry name" value="RNA POLYMERASE ECF-TYPE SIGMA FACTO"/>
    <property type="match status" value="1"/>
</dbReference>
<dbReference type="InterPro" id="IPR013325">
    <property type="entry name" value="RNA_pol_sigma_r2"/>
</dbReference>
<reference evidence="7 8" key="1">
    <citation type="submission" date="2018-06" db="EMBL/GenBank/DDBJ databases">
        <title>Pedobacter endophyticus sp. nov., an endophytic bacterium isolated from a leaf of Triticum aestivum.</title>
        <authorList>
            <person name="Zhang L."/>
        </authorList>
    </citation>
    <scope>NUCLEOTIDE SEQUENCE [LARGE SCALE GENOMIC DNA]</scope>
    <source>
        <strain evidence="7 8">CM134L-2</strain>
    </source>
</reference>
<dbReference type="EMBL" id="SAYW01000001">
    <property type="protein sequence ID" value="RWU10073.1"/>
    <property type="molecule type" value="Genomic_DNA"/>
</dbReference>
<dbReference type="InterPro" id="IPR013324">
    <property type="entry name" value="RNA_pol_sigma_r3/r4-like"/>
</dbReference>
<dbReference type="Pfam" id="PF08281">
    <property type="entry name" value="Sigma70_r4_2"/>
    <property type="match status" value="1"/>
</dbReference>
<dbReference type="CDD" id="cd06171">
    <property type="entry name" value="Sigma70_r4"/>
    <property type="match status" value="1"/>
</dbReference>
<feature type="domain" description="RNA polymerase sigma factor 70 region 4 type 2" evidence="6">
    <location>
        <begin position="118"/>
        <end position="170"/>
    </location>
</feature>
<dbReference type="RefSeq" id="WP_113645569.1">
    <property type="nucleotide sequence ID" value="NZ_QMHN01000001.1"/>
</dbReference>
<keyword evidence="8" id="KW-1185">Reference proteome</keyword>
<comment type="similarity">
    <text evidence="1">Belongs to the sigma-70 factor family. ECF subfamily.</text>
</comment>
<evidence type="ECO:0000259" key="6">
    <source>
        <dbReference type="Pfam" id="PF08281"/>
    </source>
</evidence>
<name>A0A443Z0I8_9SPHI</name>
<dbReference type="Gene3D" id="1.10.1740.10">
    <property type="match status" value="1"/>
</dbReference>
<dbReference type="OrthoDB" id="1491902at2"/>
<evidence type="ECO:0000256" key="3">
    <source>
        <dbReference type="ARBA" id="ARBA00023082"/>
    </source>
</evidence>
<dbReference type="NCBIfam" id="TIGR02937">
    <property type="entry name" value="sigma70-ECF"/>
    <property type="match status" value="1"/>
</dbReference>
<dbReference type="GO" id="GO:0006352">
    <property type="term" value="P:DNA-templated transcription initiation"/>
    <property type="evidence" value="ECO:0007669"/>
    <property type="project" value="InterPro"/>
</dbReference>
<dbReference type="Gene3D" id="1.10.10.10">
    <property type="entry name" value="Winged helix-like DNA-binding domain superfamily/Winged helix DNA-binding domain"/>
    <property type="match status" value="1"/>
</dbReference>
<evidence type="ECO:0000313" key="8">
    <source>
        <dbReference type="Proteomes" id="UP000284120"/>
    </source>
</evidence>
<comment type="caution">
    <text evidence="7">The sequence shown here is derived from an EMBL/GenBank/DDBJ whole genome shotgun (WGS) entry which is preliminary data.</text>
</comment>
<dbReference type="SUPFAM" id="SSF88659">
    <property type="entry name" value="Sigma3 and sigma4 domains of RNA polymerase sigma factors"/>
    <property type="match status" value="1"/>
</dbReference>
<evidence type="ECO:0000256" key="1">
    <source>
        <dbReference type="ARBA" id="ARBA00010641"/>
    </source>
</evidence>
<feature type="domain" description="RNA polymerase sigma-70 region 2" evidence="5">
    <location>
        <begin position="25"/>
        <end position="92"/>
    </location>
</feature>
<sequence length="182" mass="21254">MREKQGLNELISYCKQGNLRYQELLYKQFYGYALGICIRYLNNRDDALEAANDSFIKVFKSIGSFNEENDFKPWFRKILVNTSLDHKRKSMRFSEALELTDTIPQSIHTSVIDKLSAQDILALMKHLNELQRTVFNLYEIDGYSHKEISSMLNIPESSSRTYLTRAKQALQQLLATHSIYTR</sequence>
<dbReference type="Proteomes" id="UP000284120">
    <property type="component" value="Unassembled WGS sequence"/>
</dbReference>
<dbReference type="GO" id="GO:0016987">
    <property type="term" value="F:sigma factor activity"/>
    <property type="evidence" value="ECO:0007669"/>
    <property type="project" value="UniProtKB-KW"/>
</dbReference>
<keyword evidence="3" id="KW-0731">Sigma factor</keyword>